<reference evidence="2" key="4">
    <citation type="submission" date="2017-01" db="UniProtKB">
        <authorList>
            <consortium name="EnsemblFungi"/>
        </authorList>
    </citation>
    <scope>IDENTIFICATION</scope>
    <source>
        <strain evidence="2">PH-1 / ATCC MYA-4620 / FGSC 9075 / NRRL 31084</strain>
    </source>
</reference>
<dbReference type="AlphaFoldDB" id="I1S8H6"/>
<dbReference type="InParanoid" id="I1S8H6"/>
<dbReference type="KEGG" id="fgr:FGSG_13154"/>
<sequence>MAVIQKLMSAPVYGPGYTLFATCSRDHAQLTVIAWAGFDMMVNPHSRISSAYRKSEIQKCDLLRASPRAGFTPEVNLGLNPGAGAFNGSHLPRKFRLSSCER</sequence>
<dbReference type="Proteomes" id="UP000070720">
    <property type="component" value="Chromosome 4"/>
</dbReference>
<name>I1S8H6_GIBZE</name>
<gene>
    <name evidence="1" type="ORF">FGRAMPH1_01T24919</name>
</gene>
<accession>I1S8H6</accession>
<dbReference type="EMBL" id="HG970335">
    <property type="protein sequence ID" value="CEF85687.1"/>
    <property type="molecule type" value="Genomic_DNA"/>
</dbReference>
<proteinExistence type="predicted"/>
<dbReference type="RefSeq" id="XP_011327256.1">
    <property type="nucleotide sequence ID" value="XM_011328954.1"/>
</dbReference>
<evidence type="ECO:0000313" key="2">
    <source>
        <dbReference type="EnsemblFungi" id="CEF85687"/>
    </source>
</evidence>
<evidence type="ECO:0000313" key="3">
    <source>
        <dbReference type="Proteomes" id="UP000070720"/>
    </source>
</evidence>
<reference evidence="2 3" key="2">
    <citation type="journal article" date="2010" name="Nature">
        <title>Comparative genomics reveals mobile pathogenicity chromosomes in Fusarium.</title>
        <authorList>
            <person name="Ma L.J."/>
            <person name="van der Does H.C."/>
            <person name="Borkovich K.A."/>
            <person name="Coleman J.J."/>
            <person name="Daboussi M.J."/>
            <person name="Di Pietro A."/>
            <person name="Dufresne M."/>
            <person name="Freitag M."/>
            <person name="Grabherr M."/>
            <person name="Henrissat B."/>
            <person name="Houterman P.M."/>
            <person name="Kang S."/>
            <person name="Shim W.B."/>
            <person name="Woloshuk C."/>
            <person name="Xie X."/>
            <person name="Xu J.R."/>
            <person name="Antoniw J."/>
            <person name="Baker S.E."/>
            <person name="Bluhm B.H."/>
            <person name="Breakspear A."/>
            <person name="Brown D.W."/>
            <person name="Butchko R.A."/>
            <person name="Chapman S."/>
            <person name="Coulson R."/>
            <person name="Coutinho P.M."/>
            <person name="Danchin E.G."/>
            <person name="Diener A."/>
            <person name="Gale L.R."/>
            <person name="Gardiner D.M."/>
            <person name="Goff S."/>
            <person name="Hammond-Kosack K.E."/>
            <person name="Hilburn K."/>
            <person name="Hua-Van A."/>
            <person name="Jonkers W."/>
            <person name="Kazan K."/>
            <person name="Kodira C.D."/>
            <person name="Koehrsen M."/>
            <person name="Kumar L."/>
            <person name="Lee Y.H."/>
            <person name="Li L."/>
            <person name="Manners J.M."/>
            <person name="Miranda-Saavedra D."/>
            <person name="Mukherjee M."/>
            <person name="Park G."/>
            <person name="Park J."/>
            <person name="Park S.Y."/>
            <person name="Proctor R.H."/>
            <person name="Regev A."/>
            <person name="Ruiz-Roldan M.C."/>
            <person name="Sain D."/>
            <person name="Sakthikumar S."/>
            <person name="Sykes S."/>
            <person name="Schwartz D.C."/>
            <person name="Turgeon B.G."/>
            <person name="Wapinski I."/>
            <person name="Yoder O."/>
            <person name="Young S."/>
            <person name="Zeng Q."/>
            <person name="Zhou S."/>
            <person name="Galagan J."/>
            <person name="Cuomo C.A."/>
            <person name="Kistler H.C."/>
            <person name="Rep M."/>
        </authorList>
    </citation>
    <scope>GENOME REANNOTATION</scope>
    <source>
        <strain evidence="3">ATCC MYA-4620 / CBS 123657 / FGSC 9075 / NRRL 31084 / PH-1</strain>
        <strain evidence="2">PH-1 / ATCC MYA-4620 / FGSC 9075 / NRRL 31084</strain>
    </source>
</reference>
<reference evidence="2 3" key="1">
    <citation type="journal article" date="2007" name="Science">
        <title>The Fusarium graminearum genome reveals a link between localized polymorphism and pathogen specialization.</title>
        <authorList>
            <person name="Cuomo C.A."/>
            <person name="Gueldener U."/>
            <person name="Xu J.-R."/>
            <person name="Trail F."/>
            <person name="Turgeon B.G."/>
            <person name="Di Pietro A."/>
            <person name="Walton J.D."/>
            <person name="Ma L.-J."/>
            <person name="Baker S.E."/>
            <person name="Rep M."/>
            <person name="Adam G."/>
            <person name="Antoniw J."/>
            <person name="Baldwin T."/>
            <person name="Calvo S.E."/>
            <person name="Chang Y.-L."/>
            <person name="DeCaprio D."/>
            <person name="Gale L.R."/>
            <person name="Gnerre S."/>
            <person name="Goswami R.S."/>
            <person name="Hammond-Kosack K."/>
            <person name="Harris L.J."/>
            <person name="Hilburn K."/>
            <person name="Kennell J.C."/>
            <person name="Kroken S."/>
            <person name="Magnuson J.K."/>
            <person name="Mannhaupt G."/>
            <person name="Mauceli E.W."/>
            <person name="Mewes H.-W."/>
            <person name="Mitterbauer R."/>
            <person name="Muehlbauer G."/>
            <person name="Muensterkoetter M."/>
            <person name="Nelson D."/>
            <person name="O'Donnell K."/>
            <person name="Ouellet T."/>
            <person name="Qi W."/>
            <person name="Quesneville H."/>
            <person name="Roncero M.I.G."/>
            <person name="Seong K.-Y."/>
            <person name="Tetko I.V."/>
            <person name="Urban M."/>
            <person name="Waalwijk C."/>
            <person name="Ward T.J."/>
            <person name="Yao J."/>
            <person name="Birren B.W."/>
            <person name="Kistler H.C."/>
        </authorList>
    </citation>
    <scope>NUCLEOTIDE SEQUENCE [LARGE SCALE GENOMIC DNA]</scope>
    <source>
        <strain evidence="3">ATCC MYA-4620 / CBS 123657 / FGSC 9075 / NRRL 31084 / PH-1</strain>
        <strain evidence="2">PH-1 / ATCC MYA-4620 / FGSC 9075 / NRRL 31084</strain>
    </source>
</reference>
<reference evidence="1 3" key="3">
    <citation type="journal article" date="2015" name="BMC Genomics">
        <title>The completed genome sequence of the pathogenic ascomycete fungus Fusarium graminearum.</title>
        <authorList>
            <person name="King R."/>
            <person name="Urban M."/>
            <person name="Hammond-Kosack M.C."/>
            <person name="Hassani-Pak K."/>
            <person name="Hammond-Kosack K.E."/>
        </authorList>
    </citation>
    <scope>NUCLEOTIDE SEQUENCE [LARGE SCALE GENOMIC DNA]</scope>
    <source>
        <strain evidence="3">ATCC MYA-4620 / CBS 123657 / FGSC 9075 / NRRL 31084 / PH-1</strain>
        <strain evidence="1">PH-1</strain>
    </source>
</reference>
<evidence type="ECO:0000313" key="1">
    <source>
        <dbReference type="EMBL" id="CEF85687.1"/>
    </source>
</evidence>
<dbReference type="HOGENOM" id="CLU_2277777_0_0_1"/>
<dbReference type="EnsemblFungi" id="CEF85687">
    <property type="protein sequence ID" value="CEF85687"/>
    <property type="gene ID" value="FGRRES_13154"/>
</dbReference>
<accession>A0A098DWF5</accession>
<protein>
    <submittedName>
        <fullName evidence="1">Chromosome 4, complete genome</fullName>
    </submittedName>
</protein>
<dbReference type="VEuPathDB" id="FungiDB:FGRAMPH1_01G24919"/>
<keyword evidence="3" id="KW-1185">Reference proteome</keyword>
<organism evidence="1 3">
    <name type="scientific">Gibberella zeae (strain ATCC MYA-4620 / CBS 123657 / FGSC 9075 / NRRL 31084 / PH-1)</name>
    <name type="common">Wheat head blight fungus</name>
    <name type="synonym">Fusarium graminearum</name>
    <dbReference type="NCBI Taxonomy" id="229533"/>
    <lineage>
        <taxon>Eukaryota</taxon>
        <taxon>Fungi</taxon>
        <taxon>Dikarya</taxon>
        <taxon>Ascomycota</taxon>
        <taxon>Pezizomycotina</taxon>
        <taxon>Sordariomycetes</taxon>
        <taxon>Hypocreomycetidae</taxon>
        <taxon>Hypocreales</taxon>
        <taxon>Nectriaceae</taxon>
        <taxon>Fusarium</taxon>
    </lineage>
</organism>